<dbReference type="Proteomes" id="UP000565441">
    <property type="component" value="Unassembled WGS sequence"/>
</dbReference>
<evidence type="ECO:0000313" key="2">
    <source>
        <dbReference type="EMBL" id="KAF5368273.1"/>
    </source>
</evidence>
<gene>
    <name evidence="2" type="ORF">D9615_010375</name>
</gene>
<dbReference type="EMBL" id="JAACJP010000060">
    <property type="protein sequence ID" value="KAF5368273.1"/>
    <property type="molecule type" value="Genomic_DNA"/>
</dbReference>
<evidence type="ECO:0000313" key="3">
    <source>
        <dbReference type="Proteomes" id="UP000565441"/>
    </source>
</evidence>
<evidence type="ECO:0000256" key="1">
    <source>
        <dbReference type="SAM" id="MobiDB-lite"/>
    </source>
</evidence>
<proteinExistence type="predicted"/>
<sequence length="88" mass="9563">MQTSDKVVRSVPTPSVDRRRGLVDGWGDTSPTVAAWSLGTLTPLAGSGNSPVLSKDSDGMLTLLRRSRVHRPLDVALIEKENHFKRAP</sequence>
<protein>
    <submittedName>
        <fullName evidence="2">Uncharacterized protein</fullName>
    </submittedName>
</protein>
<comment type="caution">
    <text evidence="2">The sequence shown here is derived from an EMBL/GenBank/DDBJ whole genome shotgun (WGS) entry which is preliminary data.</text>
</comment>
<accession>A0A8H5LSW2</accession>
<organism evidence="2 3">
    <name type="scientific">Tricholomella constricta</name>
    <dbReference type="NCBI Taxonomy" id="117010"/>
    <lineage>
        <taxon>Eukaryota</taxon>
        <taxon>Fungi</taxon>
        <taxon>Dikarya</taxon>
        <taxon>Basidiomycota</taxon>
        <taxon>Agaricomycotina</taxon>
        <taxon>Agaricomycetes</taxon>
        <taxon>Agaricomycetidae</taxon>
        <taxon>Agaricales</taxon>
        <taxon>Tricholomatineae</taxon>
        <taxon>Lyophyllaceae</taxon>
        <taxon>Tricholomella</taxon>
    </lineage>
</organism>
<dbReference type="AlphaFoldDB" id="A0A8H5LSW2"/>
<keyword evidence="3" id="KW-1185">Reference proteome</keyword>
<dbReference type="OrthoDB" id="3262409at2759"/>
<reference evidence="2 3" key="1">
    <citation type="journal article" date="2020" name="ISME J.">
        <title>Uncovering the hidden diversity of litter-decomposition mechanisms in mushroom-forming fungi.</title>
        <authorList>
            <person name="Floudas D."/>
            <person name="Bentzer J."/>
            <person name="Ahren D."/>
            <person name="Johansson T."/>
            <person name="Persson P."/>
            <person name="Tunlid A."/>
        </authorList>
    </citation>
    <scope>NUCLEOTIDE SEQUENCE [LARGE SCALE GENOMIC DNA]</scope>
    <source>
        <strain evidence="2 3">CBS 661.87</strain>
    </source>
</reference>
<feature type="region of interest" description="Disordered" evidence="1">
    <location>
        <begin position="1"/>
        <end position="24"/>
    </location>
</feature>
<name>A0A8H5LSW2_9AGAR</name>